<dbReference type="InterPro" id="IPR001173">
    <property type="entry name" value="Glyco_trans_2-like"/>
</dbReference>
<name>A0ABS7P6U8_9NOCA</name>
<reference evidence="5 6" key="1">
    <citation type="submission" date="2020-06" db="EMBL/GenBank/DDBJ databases">
        <title>Taxonomy, biology and ecology of Rhodococcus bacteria occurring in California pistachio and other woody hosts as revealed by genome sequence analyses.</title>
        <authorList>
            <person name="Gai Y."/>
            <person name="Riely B."/>
        </authorList>
    </citation>
    <scope>NUCLEOTIDE SEQUENCE [LARGE SCALE GENOMIC DNA]</scope>
    <source>
        <strain evidence="5 6">BP-281</strain>
    </source>
</reference>
<accession>A0ABS7P6U8</accession>
<keyword evidence="3" id="KW-0808">Transferase</keyword>
<feature type="domain" description="Glycosyltransferase 2-like" evidence="4">
    <location>
        <begin position="47"/>
        <end position="211"/>
    </location>
</feature>
<evidence type="ECO:0000256" key="1">
    <source>
        <dbReference type="ARBA" id="ARBA00006739"/>
    </source>
</evidence>
<evidence type="ECO:0000313" key="5">
    <source>
        <dbReference type="EMBL" id="MBY6368128.1"/>
    </source>
</evidence>
<dbReference type="PANTHER" id="PTHR43398">
    <property type="entry name" value="DOLICHOL-PHOSPHATE MANNOSYLTRANSFERASE SUBUNIT 1"/>
    <property type="match status" value="1"/>
</dbReference>
<evidence type="ECO:0000259" key="4">
    <source>
        <dbReference type="Pfam" id="PF00535"/>
    </source>
</evidence>
<proteinExistence type="inferred from homology"/>
<dbReference type="InterPro" id="IPR029044">
    <property type="entry name" value="Nucleotide-diphossugar_trans"/>
</dbReference>
<dbReference type="EMBL" id="JABUBU010000018">
    <property type="protein sequence ID" value="MBY6368128.1"/>
    <property type="molecule type" value="Genomic_DNA"/>
</dbReference>
<comment type="caution">
    <text evidence="5">The sequence shown here is derived from an EMBL/GenBank/DDBJ whole genome shotgun (WGS) entry which is preliminary data.</text>
</comment>
<dbReference type="Gene3D" id="3.90.550.10">
    <property type="entry name" value="Spore Coat Polysaccharide Biosynthesis Protein SpsA, Chain A"/>
    <property type="match status" value="1"/>
</dbReference>
<organism evidence="5 6">
    <name type="scientific">Rhodococcoides corynebacterioides</name>
    <dbReference type="NCBI Taxonomy" id="53972"/>
    <lineage>
        <taxon>Bacteria</taxon>
        <taxon>Bacillati</taxon>
        <taxon>Actinomycetota</taxon>
        <taxon>Actinomycetes</taxon>
        <taxon>Mycobacteriales</taxon>
        <taxon>Nocardiaceae</taxon>
        <taxon>Rhodococcoides</taxon>
    </lineage>
</organism>
<protein>
    <submittedName>
        <fullName evidence="5">Polyprenol monophosphomannose synthase</fullName>
    </submittedName>
</protein>
<dbReference type="SUPFAM" id="SSF53448">
    <property type="entry name" value="Nucleotide-diphospho-sugar transferases"/>
    <property type="match status" value="1"/>
</dbReference>
<sequence length="283" mass="30785">MTCSVQPCEPDEQEDAGNRAVCPVLAIRQPIDHHSTVSEAPTDPRITVVVPTYNERENLPKLVGMLADLHLPNLGVLVVDDGSPDGTGDVAEQLGRDAAIPVSVLHRTTKDGLGRAYVAGIVRALDDGADIIVQMDADLSHPAEAIPRMVAELRNTDAAVVLGSRYVAGGAVAEDWPWHRKALSKWANVYVNTILRLKVRDATAGFKAWRSSTLRTIDVASVGSNGYAFQVEMNYRVIRHGLRIAEVPIRFEERVDGTSKMSLAVQLESAAVPWRLLRSNIGK</sequence>
<comment type="similarity">
    <text evidence="1">Belongs to the glycosyltransferase 2 family.</text>
</comment>
<dbReference type="InterPro" id="IPR039528">
    <property type="entry name" value="DPM1-like"/>
</dbReference>
<evidence type="ECO:0000313" key="6">
    <source>
        <dbReference type="Proteomes" id="UP000825228"/>
    </source>
</evidence>
<evidence type="ECO:0000256" key="3">
    <source>
        <dbReference type="ARBA" id="ARBA00022679"/>
    </source>
</evidence>
<dbReference type="PANTHER" id="PTHR43398:SF1">
    <property type="entry name" value="DOLICHOL-PHOSPHATE MANNOSYLTRANSFERASE SUBUNIT 1"/>
    <property type="match status" value="1"/>
</dbReference>
<gene>
    <name evidence="5" type="ORF">HQ603_15340</name>
</gene>
<dbReference type="Proteomes" id="UP000825228">
    <property type="component" value="Unassembled WGS sequence"/>
</dbReference>
<evidence type="ECO:0000256" key="2">
    <source>
        <dbReference type="ARBA" id="ARBA00022676"/>
    </source>
</evidence>
<keyword evidence="6" id="KW-1185">Reference proteome</keyword>
<dbReference type="CDD" id="cd06442">
    <property type="entry name" value="DPM1_like"/>
    <property type="match status" value="1"/>
</dbReference>
<dbReference type="Pfam" id="PF00535">
    <property type="entry name" value="Glycos_transf_2"/>
    <property type="match status" value="1"/>
</dbReference>
<keyword evidence="2" id="KW-0328">Glycosyltransferase</keyword>